<dbReference type="RefSeq" id="XP_067083182.1">
    <property type="nucleotide sequence ID" value="XM_067227081.1"/>
</dbReference>
<accession>A0A1G4IJJ6</accession>
<comment type="caution">
    <text evidence="1">The sequence shown here is derived from an EMBL/GenBank/DDBJ whole genome shotgun (WGS) entry which is preliminary data.</text>
</comment>
<sequence length="380" mass="42241">MNQKILLAEALNILQRTRASELEVDCRQQQVVGNNKLRSELSNLCSLYERVGNDYLLGAEIINHVRRTVMGNDDVNSRRLTAFCEGKMEECMDRCEVVRAKKDNILLPLTQMGQHAPKEGFDLGDPVLLANGNSFTIKRSKPFERTVVLRDGSYVFWIKNLDSYSIAAPKVAVLLEFSTTLGTTRRVQKVVPCQCGWKHVIGVIQPVTTRVVVSSDAVVRDSHVEVALYSLKEAPVQPDEKKELKLSEVSSVAGLAKVQGVADNGVAALTEQKVPNRTLPTGPEDRINTKSEKDITEELQSLKVPHVSSKESSALVPPRPAQEIPQNMNCVQRLQQLQECLNAWPKDGVMAVTLGREQRHIIRSLYALPSPVEIDEGDET</sequence>
<organism evidence="1 2">
    <name type="scientific">Trypanosoma equiperdum</name>
    <dbReference type="NCBI Taxonomy" id="5694"/>
    <lineage>
        <taxon>Eukaryota</taxon>
        <taxon>Discoba</taxon>
        <taxon>Euglenozoa</taxon>
        <taxon>Kinetoplastea</taxon>
        <taxon>Metakinetoplastina</taxon>
        <taxon>Trypanosomatida</taxon>
        <taxon>Trypanosomatidae</taxon>
        <taxon>Trypanosoma</taxon>
    </lineage>
</organism>
<reference evidence="1" key="1">
    <citation type="submission" date="2016-09" db="EMBL/GenBank/DDBJ databases">
        <authorList>
            <person name="Hebert L."/>
            <person name="Moumen B."/>
        </authorList>
    </citation>
    <scope>NUCLEOTIDE SEQUENCE [LARGE SCALE GENOMIC DNA]</scope>
    <source>
        <strain evidence="1">OVI</strain>
    </source>
</reference>
<dbReference type="EMBL" id="CZPT02001905">
    <property type="protein sequence ID" value="SCU72717.1"/>
    <property type="molecule type" value="Genomic_DNA"/>
</dbReference>
<evidence type="ECO:0000313" key="2">
    <source>
        <dbReference type="Proteomes" id="UP000195570"/>
    </source>
</evidence>
<dbReference type="AlphaFoldDB" id="A0A1G4IJJ6"/>
<gene>
    <name evidence="1" type="ORF">TEOVI_000429500</name>
</gene>
<proteinExistence type="predicted"/>
<dbReference type="GeneID" id="92378235"/>
<protein>
    <submittedName>
        <fullName evidence="1">Uncharacterized protein</fullName>
    </submittedName>
</protein>
<dbReference type="Proteomes" id="UP000195570">
    <property type="component" value="Unassembled WGS sequence"/>
</dbReference>
<keyword evidence="2" id="KW-1185">Reference proteome</keyword>
<evidence type="ECO:0000313" key="1">
    <source>
        <dbReference type="EMBL" id="SCU72717.1"/>
    </source>
</evidence>
<dbReference type="VEuPathDB" id="TriTrypDB:TEOVI_000429500"/>
<name>A0A1G4IJJ6_TRYEQ</name>